<name>A0ABD0YPA1_9HEMI</name>
<gene>
    <name evidence="2" type="ORF">AAG570_009502</name>
</gene>
<organism evidence="2 3">
    <name type="scientific">Ranatra chinensis</name>
    <dbReference type="NCBI Taxonomy" id="642074"/>
    <lineage>
        <taxon>Eukaryota</taxon>
        <taxon>Metazoa</taxon>
        <taxon>Ecdysozoa</taxon>
        <taxon>Arthropoda</taxon>
        <taxon>Hexapoda</taxon>
        <taxon>Insecta</taxon>
        <taxon>Pterygota</taxon>
        <taxon>Neoptera</taxon>
        <taxon>Paraneoptera</taxon>
        <taxon>Hemiptera</taxon>
        <taxon>Heteroptera</taxon>
        <taxon>Panheteroptera</taxon>
        <taxon>Nepomorpha</taxon>
        <taxon>Nepidae</taxon>
        <taxon>Ranatrinae</taxon>
        <taxon>Ranatra</taxon>
    </lineage>
</organism>
<reference evidence="2 3" key="1">
    <citation type="submission" date="2024-07" db="EMBL/GenBank/DDBJ databases">
        <title>Chromosome-level genome assembly of the water stick insect Ranatra chinensis (Heteroptera: Nepidae).</title>
        <authorList>
            <person name="Liu X."/>
        </authorList>
    </citation>
    <scope>NUCLEOTIDE SEQUENCE [LARGE SCALE GENOMIC DNA]</scope>
    <source>
        <strain evidence="2">Cailab_2021Rc</strain>
        <tissue evidence="2">Muscle</tissue>
    </source>
</reference>
<dbReference type="Gene3D" id="2.60.200.20">
    <property type="match status" value="1"/>
</dbReference>
<dbReference type="EMBL" id="JBFDAA010000004">
    <property type="protein sequence ID" value="KAL1137806.1"/>
    <property type="molecule type" value="Genomic_DNA"/>
</dbReference>
<evidence type="ECO:0000313" key="2">
    <source>
        <dbReference type="EMBL" id="KAL1137806.1"/>
    </source>
</evidence>
<evidence type="ECO:0000259" key="1">
    <source>
        <dbReference type="Pfam" id="PF00498"/>
    </source>
</evidence>
<dbReference type="Proteomes" id="UP001558652">
    <property type="component" value="Unassembled WGS sequence"/>
</dbReference>
<dbReference type="Pfam" id="PF00498">
    <property type="entry name" value="FHA"/>
    <property type="match status" value="1"/>
</dbReference>
<dbReference type="InterPro" id="IPR000253">
    <property type="entry name" value="FHA_dom"/>
</dbReference>
<feature type="domain" description="FHA" evidence="1">
    <location>
        <begin position="77"/>
        <end position="138"/>
    </location>
</feature>
<accession>A0ABD0YPA1</accession>
<evidence type="ECO:0000313" key="3">
    <source>
        <dbReference type="Proteomes" id="UP001558652"/>
    </source>
</evidence>
<sequence>MNISVGFSVTLPGAGSLLLDFDVVILNGGVRSFNGFVSNVIVPGLIFGRTMLGKLIKLKKNSELSSSSFPVSSLHVFIGSDKNCDIRILKAAPQHCIITVEEGKLATVRNLATNDPTLLNGSQMDGFDHNLVNKDIISVLDKRFMWEYPSSS</sequence>
<dbReference type="AlphaFoldDB" id="A0ABD0YPA1"/>
<proteinExistence type="predicted"/>
<keyword evidence="3" id="KW-1185">Reference proteome</keyword>
<comment type="caution">
    <text evidence="2">The sequence shown here is derived from an EMBL/GenBank/DDBJ whole genome shotgun (WGS) entry which is preliminary data.</text>
</comment>
<dbReference type="InterPro" id="IPR008984">
    <property type="entry name" value="SMAD_FHA_dom_sf"/>
</dbReference>
<dbReference type="SUPFAM" id="SSF49879">
    <property type="entry name" value="SMAD/FHA domain"/>
    <property type="match status" value="1"/>
</dbReference>
<protein>
    <recommendedName>
        <fullName evidence="1">FHA domain-containing protein</fullName>
    </recommendedName>
</protein>